<organism evidence="8 9">
    <name type="scientific">Rhodocytophaga aerolata</name>
    <dbReference type="NCBI Taxonomy" id="455078"/>
    <lineage>
        <taxon>Bacteria</taxon>
        <taxon>Pseudomonadati</taxon>
        <taxon>Bacteroidota</taxon>
        <taxon>Cytophagia</taxon>
        <taxon>Cytophagales</taxon>
        <taxon>Rhodocytophagaceae</taxon>
        <taxon>Rhodocytophaga</taxon>
    </lineage>
</organism>
<keyword evidence="4" id="KW-0472">Membrane</keyword>
<comment type="similarity">
    <text evidence="2">Belongs to the SusD family.</text>
</comment>
<keyword evidence="9" id="KW-1185">Reference proteome</keyword>
<name>A0ABT8RFW8_9BACT</name>
<keyword evidence="3" id="KW-0732">Signal</keyword>
<dbReference type="PROSITE" id="PS51257">
    <property type="entry name" value="PROKAR_LIPOPROTEIN"/>
    <property type="match status" value="1"/>
</dbReference>
<evidence type="ECO:0000259" key="6">
    <source>
        <dbReference type="Pfam" id="PF07980"/>
    </source>
</evidence>
<evidence type="ECO:0000256" key="1">
    <source>
        <dbReference type="ARBA" id="ARBA00004442"/>
    </source>
</evidence>
<evidence type="ECO:0000313" key="9">
    <source>
        <dbReference type="Proteomes" id="UP001168528"/>
    </source>
</evidence>
<protein>
    <submittedName>
        <fullName evidence="8">RagB/SusD family nutrient uptake outer membrane protein</fullName>
    </submittedName>
</protein>
<dbReference type="InterPro" id="IPR012944">
    <property type="entry name" value="SusD_RagB_dom"/>
</dbReference>
<dbReference type="Proteomes" id="UP001168528">
    <property type="component" value="Unassembled WGS sequence"/>
</dbReference>
<evidence type="ECO:0000256" key="5">
    <source>
        <dbReference type="ARBA" id="ARBA00023237"/>
    </source>
</evidence>
<evidence type="ECO:0000259" key="7">
    <source>
        <dbReference type="Pfam" id="PF14322"/>
    </source>
</evidence>
<gene>
    <name evidence="8" type="ORF">Q0590_28395</name>
</gene>
<evidence type="ECO:0000256" key="3">
    <source>
        <dbReference type="ARBA" id="ARBA00022729"/>
    </source>
</evidence>
<dbReference type="InterPro" id="IPR033985">
    <property type="entry name" value="SusD-like_N"/>
</dbReference>
<feature type="domain" description="SusD-like N-terminal" evidence="7">
    <location>
        <begin position="21"/>
        <end position="221"/>
    </location>
</feature>
<dbReference type="RefSeq" id="WP_302041036.1">
    <property type="nucleotide sequence ID" value="NZ_JAUKPO010000027.1"/>
</dbReference>
<dbReference type="CDD" id="cd08977">
    <property type="entry name" value="SusD"/>
    <property type="match status" value="1"/>
</dbReference>
<evidence type="ECO:0000256" key="4">
    <source>
        <dbReference type="ARBA" id="ARBA00023136"/>
    </source>
</evidence>
<dbReference type="SUPFAM" id="SSF48452">
    <property type="entry name" value="TPR-like"/>
    <property type="match status" value="1"/>
</dbReference>
<dbReference type="EMBL" id="JAUKPO010000027">
    <property type="protein sequence ID" value="MDO1450234.1"/>
    <property type="molecule type" value="Genomic_DNA"/>
</dbReference>
<sequence length="487" mass="54457">MKKTLIFLSILGSTLVSCKDDFLDLSPVSQTNVNNFYKTASDMNAAVNATYSALQLAGQYTDWYVFSEIPSDNTTNPLSGSVTDMDEFDKFYIRSTNPFLDARWNDTYRGIARANTVLDRIVAVSMDENLKSRYIGEAKFLRALMYFNLVRIFGDVPLVLNEVTSVSEGYRHSRTPAAQVYEQIIKDLTEASAALPASYTGNDIGRATQGAAKALLGKVYLTRKASGDYQAAAKVLKEVIDLNLYELLPSYADLFKPSNANNKESIFEVQYKKGGFGEGSNYPNNFAPEFSAPFVVSVGGTGGNNIITQDMEDAYQLNNPNIALRDSVRFKASMAHGYLNGNGQFIERKHIKKFSDTPFQNNDSDDNWYVLRLADVFLMYSEALNELNNGPTTDAYTYLNLVRERANVAPVANLSYEAFKLALENERRVELAFEGHRWFDLVRTGRAIPVMASKGIVVEEYQLLFPIPQRQIDVNPGQITQNPGHTR</sequence>
<evidence type="ECO:0000256" key="2">
    <source>
        <dbReference type="ARBA" id="ARBA00006275"/>
    </source>
</evidence>
<proteinExistence type="inferred from homology"/>
<evidence type="ECO:0000313" key="8">
    <source>
        <dbReference type="EMBL" id="MDO1450234.1"/>
    </source>
</evidence>
<comment type="caution">
    <text evidence="8">The sequence shown here is derived from an EMBL/GenBank/DDBJ whole genome shotgun (WGS) entry which is preliminary data.</text>
</comment>
<reference evidence="8" key="1">
    <citation type="submission" date="2023-07" db="EMBL/GenBank/DDBJ databases">
        <title>The genome sequence of Rhodocytophaga aerolata KACC 12507.</title>
        <authorList>
            <person name="Zhang X."/>
        </authorList>
    </citation>
    <scope>NUCLEOTIDE SEQUENCE</scope>
    <source>
        <strain evidence="8">KACC 12507</strain>
    </source>
</reference>
<accession>A0ABT8RFW8</accession>
<dbReference type="Pfam" id="PF07980">
    <property type="entry name" value="SusD_RagB"/>
    <property type="match status" value="1"/>
</dbReference>
<dbReference type="InterPro" id="IPR011990">
    <property type="entry name" value="TPR-like_helical_dom_sf"/>
</dbReference>
<comment type="subcellular location">
    <subcellularLocation>
        <location evidence="1">Cell outer membrane</location>
    </subcellularLocation>
</comment>
<feature type="domain" description="RagB/SusD" evidence="6">
    <location>
        <begin position="350"/>
        <end position="485"/>
    </location>
</feature>
<dbReference type="Pfam" id="PF14322">
    <property type="entry name" value="SusD-like_3"/>
    <property type="match status" value="1"/>
</dbReference>
<keyword evidence="5" id="KW-0998">Cell outer membrane</keyword>
<dbReference type="Gene3D" id="1.25.40.390">
    <property type="match status" value="1"/>
</dbReference>